<organism evidence="2 3">
    <name type="scientific">Methylobacterium terricola</name>
    <dbReference type="NCBI Taxonomy" id="2583531"/>
    <lineage>
        <taxon>Bacteria</taxon>
        <taxon>Pseudomonadati</taxon>
        <taxon>Pseudomonadota</taxon>
        <taxon>Alphaproteobacteria</taxon>
        <taxon>Hyphomicrobiales</taxon>
        <taxon>Methylobacteriaceae</taxon>
        <taxon>Methylobacterium</taxon>
    </lineage>
</organism>
<dbReference type="AlphaFoldDB" id="A0A5C4L906"/>
<proteinExistence type="predicted"/>
<comment type="caution">
    <text evidence="2">The sequence shown here is derived from an EMBL/GenBank/DDBJ whole genome shotgun (WGS) entry which is preliminary data.</text>
</comment>
<dbReference type="EMBL" id="VDDA01000032">
    <property type="protein sequence ID" value="TNC07644.1"/>
    <property type="molecule type" value="Genomic_DNA"/>
</dbReference>
<accession>A0A5C4L906</accession>
<evidence type="ECO:0000256" key="1">
    <source>
        <dbReference type="SAM" id="Phobius"/>
    </source>
</evidence>
<evidence type="ECO:0000313" key="3">
    <source>
        <dbReference type="Proteomes" id="UP000305267"/>
    </source>
</evidence>
<reference evidence="2 3" key="1">
    <citation type="submission" date="2019-06" db="EMBL/GenBank/DDBJ databases">
        <title>Genome of Methylobacterium sp. 17Sr1-39.</title>
        <authorList>
            <person name="Seo T."/>
        </authorList>
    </citation>
    <scope>NUCLEOTIDE SEQUENCE [LARGE SCALE GENOMIC DNA]</scope>
    <source>
        <strain evidence="2 3">17Sr1-39</strain>
    </source>
</reference>
<keyword evidence="3" id="KW-1185">Reference proteome</keyword>
<evidence type="ECO:0000313" key="2">
    <source>
        <dbReference type="EMBL" id="TNC07644.1"/>
    </source>
</evidence>
<feature type="transmembrane region" description="Helical" evidence="1">
    <location>
        <begin position="39"/>
        <end position="66"/>
    </location>
</feature>
<keyword evidence="1" id="KW-0472">Membrane</keyword>
<keyword evidence="1" id="KW-1133">Transmembrane helix</keyword>
<keyword evidence="1" id="KW-0812">Transmembrane</keyword>
<dbReference type="RefSeq" id="WP_139040020.1">
    <property type="nucleotide sequence ID" value="NZ_VDDA01000032.1"/>
</dbReference>
<gene>
    <name evidence="2" type="ORF">FF100_31680</name>
</gene>
<dbReference type="Proteomes" id="UP000305267">
    <property type="component" value="Unassembled WGS sequence"/>
</dbReference>
<sequence>MMIREYVPQAITPSDTIARWQLKLATLADNDNAPTKVNVSFLIIMMLLGAPFVTVAAAAACLGCMFQ</sequence>
<protein>
    <submittedName>
        <fullName evidence="2">Uncharacterized protein</fullName>
    </submittedName>
</protein>
<name>A0A5C4L906_9HYPH</name>